<feature type="transmembrane region" description="Helical" evidence="1">
    <location>
        <begin position="111"/>
        <end position="135"/>
    </location>
</feature>
<feature type="transmembrane region" description="Helical" evidence="1">
    <location>
        <begin position="170"/>
        <end position="192"/>
    </location>
</feature>
<feature type="transmembrane region" description="Helical" evidence="1">
    <location>
        <begin position="283"/>
        <end position="305"/>
    </location>
</feature>
<dbReference type="EMBL" id="CP098747">
    <property type="protein sequence ID" value="USG61945.1"/>
    <property type="molecule type" value="Genomic_DNA"/>
</dbReference>
<dbReference type="Pfam" id="PF01757">
    <property type="entry name" value="Acyl_transf_3"/>
    <property type="match status" value="1"/>
</dbReference>
<feature type="transmembrane region" description="Helical" evidence="1">
    <location>
        <begin position="325"/>
        <end position="344"/>
    </location>
</feature>
<accession>A0ABY4W863</accession>
<feature type="transmembrane region" description="Helical" evidence="1">
    <location>
        <begin position="41"/>
        <end position="61"/>
    </location>
</feature>
<gene>
    <name evidence="3" type="ORF">NBZ79_03025</name>
</gene>
<protein>
    <submittedName>
        <fullName evidence="3">Acyltransferase family protein</fullName>
    </submittedName>
</protein>
<feature type="transmembrane region" description="Helical" evidence="1">
    <location>
        <begin position="204"/>
        <end position="222"/>
    </location>
</feature>
<feature type="transmembrane region" description="Helical" evidence="1">
    <location>
        <begin position="81"/>
        <end position="99"/>
    </location>
</feature>
<organism evidence="3 4">
    <name type="scientific">Sneathiella marina</name>
    <dbReference type="NCBI Taxonomy" id="2950108"/>
    <lineage>
        <taxon>Bacteria</taxon>
        <taxon>Pseudomonadati</taxon>
        <taxon>Pseudomonadota</taxon>
        <taxon>Alphaproteobacteria</taxon>
        <taxon>Sneathiellales</taxon>
        <taxon>Sneathiellaceae</taxon>
        <taxon>Sneathiella</taxon>
    </lineage>
</organism>
<reference evidence="3" key="1">
    <citation type="submission" date="2022-06" db="EMBL/GenBank/DDBJ databases">
        <title>Sneathiella actinostolidae sp. nov., isolated from a sea anemonein the Western Pacific Ocean.</title>
        <authorList>
            <person name="Wei M.J."/>
        </authorList>
    </citation>
    <scope>NUCLEOTIDE SEQUENCE</scope>
    <source>
        <strain evidence="3">PHK-P5</strain>
    </source>
</reference>
<keyword evidence="1" id="KW-1133">Transmembrane helix</keyword>
<sequence length="388" mass="44692">MLTLAAYSTYILSGSAENLYQWSKSFAPYEMREHLGMSKRYLLQYGHLVFLFTLLFLSRYIFIEPRDFPLSEKFISTVAKYTPAVFLFHFPILFFLAAITNYDRTRLLDQVLLLVSVLAISVSLGKICFIIKPAFDKCEAISIKFLTKKYPVKVSIERLPLRLTTVHSKYLNFVKIVSMGAIVFGHFSFREFTNYSLPGFDGSAPRFAVPVFFMLSGYFLMLSIDRCTTDAPVLFFRRFWSLYYLIVPMLLFVPLMDNIGYAEGAQIYQYDDYYVFERERGPLGVPIFLATWINSLLYLNEIWLYTLSGLSDMRGGIVAFSNDPYWFICYLIPYTLLMIVGRMVQGLKKYLIISLICLIIGPPILMLAPLFFAGALAYILHKRIGGPL</sequence>
<keyword evidence="3" id="KW-0012">Acyltransferase</keyword>
<keyword evidence="3" id="KW-0808">Transferase</keyword>
<name>A0ABY4W863_9PROT</name>
<proteinExistence type="predicted"/>
<feature type="transmembrane region" description="Helical" evidence="1">
    <location>
        <begin position="242"/>
        <end position="262"/>
    </location>
</feature>
<evidence type="ECO:0000313" key="4">
    <source>
        <dbReference type="Proteomes" id="UP001056291"/>
    </source>
</evidence>
<dbReference type="RefSeq" id="WP_251935392.1">
    <property type="nucleotide sequence ID" value="NZ_CP098747.1"/>
</dbReference>
<keyword evidence="4" id="KW-1185">Reference proteome</keyword>
<evidence type="ECO:0000256" key="1">
    <source>
        <dbReference type="SAM" id="Phobius"/>
    </source>
</evidence>
<dbReference type="GO" id="GO:0016746">
    <property type="term" value="F:acyltransferase activity"/>
    <property type="evidence" value="ECO:0007669"/>
    <property type="project" value="UniProtKB-KW"/>
</dbReference>
<dbReference type="InterPro" id="IPR002656">
    <property type="entry name" value="Acyl_transf_3_dom"/>
</dbReference>
<keyword evidence="1" id="KW-0472">Membrane</keyword>
<feature type="domain" description="Acyltransferase 3" evidence="2">
    <location>
        <begin position="169"/>
        <end position="382"/>
    </location>
</feature>
<evidence type="ECO:0000313" key="3">
    <source>
        <dbReference type="EMBL" id="USG61945.1"/>
    </source>
</evidence>
<evidence type="ECO:0000259" key="2">
    <source>
        <dbReference type="Pfam" id="PF01757"/>
    </source>
</evidence>
<dbReference type="Proteomes" id="UP001056291">
    <property type="component" value="Chromosome"/>
</dbReference>
<keyword evidence="1" id="KW-0812">Transmembrane</keyword>
<feature type="transmembrane region" description="Helical" evidence="1">
    <location>
        <begin position="351"/>
        <end position="380"/>
    </location>
</feature>